<gene>
    <name evidence="3" type="ORF">EV694_0773</name>
</gene>
<evidence type="ECO:0000259" key="2">
    <source>
        <dbReference type="Pfam" id="PF02657"/>
    </source>
</evidence>
<dbReference type="OrthoDB" id="9799320at2"/>
<feature type="domain" description="Fe-S metabolism associated" evidence="2">
    <location>
        <begin position="5"/>
        <end position="125"/>
    </location>
</feature>
<evidence type="ECO:0000313" key="3">
    <source>
        <dbReference type="EMBL" id="TCJ98378.1"/>
    </source>
</evidence>
<dbReference type="PANTHER" id="PTHR43597">
    <property type="entry name" value="SULFUR ACCEPTOR PROTEIN CSDE"/>
    <property type="match status" value="1"/>
</dbReference>
<comment type="similarity">
    <text evidence="1">Belongs to the SufE family.</text>
</comment>
<protein>
    <recommendedName>
        <fullName evidence="2">Fe-S metabolism associated domain-containing protein</fullName>
    </recommendedName>
</protein>
<dbReference type="RefSeq" id="WP_132689496.1">
    <property type="nucleotide sequence ID" value="NZ_SMFT01000002.1"/>
</dbReference>
<dbReference type="Gene3D" id="3.90.1010.10">
    <property type="match status" value="1"/>
</dbReference>
<reference evidence="3 4" key="1">
    <citation type="submission" date="2019-03" db="EMBL/GenBank/DDBJ databases">
        <title>Genomic Encyclopedia of Type Strains, Phase IV (KMG-IV): sequencing the most valuable type-strain genomes for metagenomic binning, comparative biology and taxonomic classification.</title>
        <authorList>
            <person name="Goeker M."/>
        </authorList>
    </citation>
    <scope>NUCLEOTIDE SEQUENCE [LARGE SCALE GENOMIC DNA]</scope>
    <source>
        <strain evidence="3 4">DSM 15534</strain>
    </source>
</reference>
<name>A0A4R1G0A8_9PAST</name>
<proteinExistence type="inferred from homology"/>
<dbReference type="Pfam" id="PF02657">
    <property type="entry name" value="SufE"/>
    <property type="match status" value="1"/>
</dbReference>
<evidence type="ECO:0000256" key="1">
    <source>
        <dbReference type="ARBA" id="ARBA00010282"/>
    </source>
</evidence>
<dbReference type="EMBL" id="SMFT01000002">
    <property type="protein sequence ID" value="TCJ98378.1"/>
    <property type="molecule type" value="Genomic_DNA"/>
</dbReference>
<comment type="caution">
    <text evidence="3">The sequence shown here is derived from an EMBL/GenBank/DDBJ whole genome shotgun (WGS) entry which is preliminary data.</text>
</comment>
<sequence length="131" mass="15491">MNLIEQIRQAENWETRYRLIIQASKYLPRPSQEELAQMQEIYGCEAKVWFKFIAKTDRTFQFTAYSEARVINGLLWILLQAITPQTAEQLRHFDLNAYFTQLGIAQRLSHTRLNGLKQIEKIIQQLPTHLL</sequence>
<dbReference type="Proteomes" id="UP000294702">
    <property type="component" value="Unassembled WGS sequence"/>
</dbReference>
<dbReference type="SUPFAM" id="SSF82649">
    <property type="entry name" value="SufE/NifU"/>
    <property type="match status" value="1"/>
</dbReference>
<accession>A0A4R1G0A8</accession>
<organism evidence="3 4">
    <name type="scientific">Volucribacter psittacicida</name>
    <dbReference type="NCBI Taxonomy" id="203482"/>
    <lineage>
        <taxon>Bacteria</taxon>
        <taxon>Pseudomonadati</taxon>
        <taxon>Pseudomonadota</taxon>
        <taxon>Gammaproteobacteria</taxon>
        <taxon>Pasteurellales</taxon>
        <taxon>Pasteurellaceae</taxon>
        <taxon>Volucribacter</taxon>
    </lineage>
</organism>
<dbReference type="AlphaFoldDB" id="A0A4R1G0A8"/>
<evidence type="ECO:0000313" key="4">
    <source>
        <dbReference type="Proteomes" id="UP000294702"/>
    </source>
</evidence>
<dbReference type="InterPro" id="IPR003808">
    <property type="entry name" value="Fe-S_metab-assoc_dom"/>
</dbReference>
<keyword evidence="4" id="KW-1185">Reference proteome</keyword>
<dbReference type="PANTHER" id="PTHR43597:SF5">
    <property type="entry name" value="SUFE-LIKE PROTEIN 2, CHLOROPLASTIC"/>
    <property type="match status" value="1"/>
</dbReference>